<dbReference type="Gene3D" id="1.10.10.10">
    <property type="entry name" value="Winged helix-like DNA-binding domain superfamily/Winged helix DNA-binding domain"/>
    <property type="match status" value="1"/>
</dbReference>
<comment type="caution">
    <text evidence="7">The sequence shown here is derived from an EMBL/GenBank/DDBJ whole genome shotgun (WGS) entry which is preliminary data.</text>
</comment>
<name>A0ABR4AFL8_9LECA</name>
<evidence type="ECO:0000256" key="1">
    <source>
        <dbReference type="ARBA" id="ARBA00022603"/>
    </source>
</evidence>
<feature type="region of interest" description="Disordered" evidence="4">
    <location>
        <begin position="21"/>
        <end position="45"/>
    </location>
</feature>
<evidence type="ECO:0000256" key="2">
    <source>
        <dbReference type="ARBA" id="ARBA00022679"/>
    </source>
</evidence>
<dbReference type="InterPro" id="IPR012967">
    <property type="entry name" value="COMT_dimerisation"/>
</dbReference>
<evidence type="ECO:0000313" key="7">
    <source>
        <dbReference type="EMBL" id="KAL2044617.1"/>
    </source>
</evidence>
<evidence type="ECO:0000256" key="3">
    <source>
        <dbReference type="ARBA" id="ARBA00022691"/>
    </source>
</evidence>
<dbReference type="InterPro" id="IPR036388">
    <property type="entry name" value="WH-like_DNA-bd_sf"/>
</dbReference>
<dbReference type="Pfam" id="PF08100">
    <property type="entry name" value="Dimerisation"/>
    <property type="match status" value="1"/>
</dbReference>
<evidence type="ECO:0000259" key="6">
    <source>
        <dbReference type="Pfam" id="PF08100"/>
    </source>
</evidence>
<evidence type="ECO:0000313" key="8">
    <source>
        <dbReference type="Proteomes" id="UP001590951"/>
    </source>
</evidence>
<feature type="compositionally biased region" description="Gly residues" evidence="4">
    <location>
        <begin position="26"/>
        <end position="36"/>
    </location>
</feature>
<keyword evidence="3" id="KW-0949">S-adenosyl-L-methionine</keyword>
<dbReference type="InterPro" id="IPR001077">
    <property type="entry name" value="COMT_C"/>
</dbReference>
<keyword evidence="2" id="KW-0808">Transferase</keyword>
<dbReference type="Gene3D" id="3.40.50.150">
    <property type="entry name" value="Vaccinia Virus protein VP39"/>
    <property type="match status" value="1"/>
</dbReference>
<dbReference type="SUPFAM" id="SSF53335">
    <property type="entry name" value="S-adenosyl-L-methionine-dependent methyltransferases"/>
    <property type="match status" value="1"/>
</dbReference>
<dbReference type="PROSITE" id="PS51683">
    <property type="entry name" value="SAM_OMT_II"/>
    <property type="match status" value="1"/>
</dbReference>
<dbReference type="PANTHER" id="PTHR43712">
    <property type="entry name" value="PUTATIVE (AFU_ORTHOLOGUE AFUA_4G14580)-RELATED"/>
    <property type="match status" value="1"/>
</dbReference>
<organism evidence="7 8">
    <name type="scientific">Lepraria finkii</name>
    <dbReference type="NCBI Taxonomy" id="1340010"/>
    <lineage>
        <taxon>Eukaryota</taxon>
        <taxon>Fungi</taxon>
        <taxon>Dikarya</taxon>
        <taxon>Ascomycota</taxon>
        <taxon>Pezizomycotina</taxon>
        <taxon>Lecanoromycetes</taxon>
        <taxon>OSLEUM clade</taxon>
        <taxon>Lecanoromycetidae</taxon>
        <taxon>Lecanorales</taxon>
        <taxon>Lecanorineae</taxon>
        <taxon>Stereocaulaceae</taxon>
        <taxon>Lepraria</taxon>
    </lineage>
</organism>
<keyword evidence="1" id="KW-0489">Methyltransferase</keyword>
<dbReference type="InterPro" id="IPR036390">
    <property type="entry name" value="WH_DNA-bd_sf"/>
</dbReference>
<keyword evidence="8" id="KW-1185">Reference proteome</keyword>
<dbReference type="EMBL" id="JBHFEH010000180">
    <property type="protein sequence ID" value="KAL2044617.1"/>
    <property type="molecule type" value="Genomic_DNA"/>
</dbReference>
<dbReference type="SUPFAM" id="SSF46785">
    <property type="entry name" value="Winged helix' DNA-binding domain"/>
    <property type="match status" value="1"/>
</dbReference>
<protein>
    <submittedName>
        <fullName evidence="7">Uncharacterized protein</fullName>
    </submittedName>
</protein>
<dbReference type="InterPro" id="IPR029063">
    <property type="entry name" value="SAM-dependent_MTases_sf"/>
</dbReference>
<feature type="domain" description="O-methyltransferase dimerisation" evidence="6">
    <location>
        <begin position="68"/>
        <end position="138"/>
    </location>
</feature>
<dbReference type="PANTHER" id="PTHR43712:SF1">
    <property type="entry name" value="HYPOTHETICAL O-METHYLTRANSFERASE (EUROFUNG)-RELATED"/>
    <property type="match status" value="1"/>
</dbReference>
<dbReference type="InterPro" id="IPR016461">
    <property type="entry name" value="COMT-like"/>
</dbReference>
<accession>A0ABR4AFL8</accession>
<dbReference type="Proteomes" id="UP001590951">
    <property type="component" value="Unassembled WGS sequence"/>
</dbReference>
<feature type="domain" description="O-methyltransferase C-terminal" evidence="5">
    <location>
        <begin position="198"/>
        <end position="345"/>
    </location>
</feature>
<sequence>MSSDNSFSLSVPDLIQEIRRTTTALNGGGPSDGIGGKSEEVSENDRQKLFDASTKLVSALEGPTSTSWKIVQASAWHAALRTAYKMNLFDAIPRGQKPITAEALGSQIGADPTLVARIMRALTCLGVCDEVEDNEYQHNLLSMHLGNPLLRTIFTGMLDVATPVMPSLPDFLSSIDYQNPTERDITSLLAQSSHYSDDHADLVLFVDFGGGRGQILADVRSEQANLKGRMIIQDLQGVLGDWKSPGNVEVMAYDFFNPQPIQGAYFYFFRHIFHDWPDVECRKILLNTIPALVPNKSRIIIVDAVMSRERQPHYSYCALLDMQMMALGGMERSEKQWRQLIESVGLKIMGIDHPPLRGKPGARTNDSIIEVMLTKDE</sequence>
<evidence type="ECO:0000259" key="5">
    <source>
        <dbReference type="Pfam" id="PF00891"/>
    </source>
</evidence>
<dbReference type="Pfam" id="PF00891">
    <property type="entry name" value="Methyltransf_2"/>
    <property type="match status" value="1"/>
</dbReference>
<gene>
    <name evidence="7" type="ORF">ABVK25_012312</name>
</gene>
<reference evidence="7 8" key="1">
    <citation type="submission" date="2024-09" db="EMBL/GenBank/DDBJ databases">
        <title>Rethinking Asexuality: The Enigmatic Case of Functional Sexual Genes in Lepraria (Stereocaulaceae).</title>
        <authorList>
            <person name="Doellman M."/>
            <person name="Sun Y."/>
            <person name="Barcenas-Pena A."/>
            <person name="Lumbsch H.T."/>
            <person name="Grewe F."/>
        </authorList>
    </citation>
    <scope>NUCLEOTIDE SEQUENCE [LARGE SCALE GENOMIC DNA]</scope>
    <source>
        <strain evidence="7 8">Grewe 0041</strain>
    </source>
</reference>
<evidence type="ECO:0000256" key="4">
    <source>
        <dbReference type="SAM" id="MobiDB-lite"/>
    </source>
</evidence>
<proteinExistence type="predicted"/>